<accession>A0ABQ2QPF7</accession>
<comment type="similarity">
    <text evidence="1">Belongs to the Gfa family.</text>
</comment>
<keyword evidence="2" id="KW-0479">Metal-binding</keyword>
<comment type="caution">
    <text evidence="6">The sequence shown here is derived from an EMBL/GenBank/DDBJ whole genome shotgun (WGS) entry which is preliminary data.</text>
</comment>
<evidence type="ECO:0000256" key="4">
    <source>
        <dbReference type="ARBA" id="ARBA00023239"/>
    </source>
</evidence>
<dbReference type="Proteomes" id="UP000654004">
    <property type="component" value="Unassembled WGS sequence"/>
</dbReference>
<gene>
    <name evidence="6" type="primary">gfaA</name>
    <name evidence="6" type="ORF">GCM10009410_24490</name>
</gene>
<evidence type="ECO:0000256" key="3">
    <source>
        <dbReference type="ARBA" id="ARBA00022833"/>
    </source>
</evidence>
<keyword evidence="7" id="KW-1185">Reference proteome</keyword>
<dbReference type="EMBL" id="BMQW01000006">
    <property type="protein sequence ID" value="GGP89669.1"/>
    <property type="molecule type" value="Genomic_DNA"/>
</dbReference>
<organism evidence="6 7">
    <name type="scientific">Shewanella ulleungensis</name>
    <dbReference type="NCBI Taxonomy" id="2282699"/>
    <lineage>
        <taxon>Bacteria</taxon>
        <taxon>Pseudomonadati</taxon>
        <taxon>Pseudomonadota</taxon>
        <taxon>Gammaproteobacteria</taxon>
        <taxon>Alteromonadales</taxon>
        <taxon>Shewanellaceae</taxon>
        <taxon>Shewanella</taxon>
    </lineage>
</organism>
<reference evidence="7" key="1">
    <citation type="journal article" date="2019" name="Int. J. Syst. Evol. Microbiol.">
        <title>The Global Catalogue of Microorganisms (GCM) 10K type strain sequencing project: providing services to taxonomists for standard genome sequencing and annotation.</title>
        <authorList>
            <consortium name="The Broad Institute Genomics Platform"/>
            <consortium name="The Broad Institute Genome Sequencing Center for Infectious Disease"/>
            <person name="Wu L."/>
            <person name="Ma J."/>
        </authorList>
    </citation>
    <scope>NUCLEOTIDE SEQUENCE [LARGE SCALE GENOMIC DNA]</scope>
    <source>
        <strain evidence="7">JCM 32305</strain>
    </source>
</reference>
<dbReference type="Pfam" id="PF04828">
    <property type="entry name" value="GFA"/>
    <property type="match status" value="1"/>
</dbReference>
<name>A0ABQ2QPF7_9GAMM</name>
<dbReference type="SUPFAM" id="SSF51316">
    <property type="entry name" value="Mss4-like"/>
    <property type="match status" value="1"/>
</dbReference>
<dbReference type="PROSITE" id="PS51891">
    <property type="entry name" value="CENP_V_GFA"/>
    <property type="match status" value="1"/>
</dbReference>
<dbReference type="InterPro" id="IPR011057">
    <property type="entry name" value="Mss4-like_sf"/>
</dbReference>
<evidence type="ECO:0000259" key="5">
    <source>
        <dbReference type="PROSITE" id="PS51891"/>
    </source>
</evidence>
<keyword evidence="4" id="KW-0456">Lyase</keyword>
<dbReference type="Gene3D" id="3.90.1590.10">
    <property type="entry name" value="glutathione-dependent formaldehyde- activating enzyme (gfa)"/>
    <property type="match status" value="1"/>
</dbReference>
<proteinExistence type="inferred from homology"/>
<evidence type="ECO:0000313" key="7">
    <source>
        <dbReference type="Proteomes" id="UP000654004"/>
    </source>
</evidence>
<dbReference type="RefSeq" id="WP_188956644.1">
    <property type="nucleotide sequence ID" value="NZ_BMQW01000006.1"/>
</dbReference>
<dbReference type="PANTHER" id="PTHR33337">
    <property type="entry name" value="GFA DOMAIN-CONTAINING PROTEIN"/>
    <property type="match status" value="1"/>
</dbReference>
<dbReference type="InterPro" id="IPR006913">
    <property type="entry name" value="CENP-V/GFA"/>
</dbReference>
<evidence type="ECO:0000313" key="6">
    <source>
        <dbReference type="EMBL" id="GGP89669.1"/>
    </source>
</evidence>
<dbReference type="PANTHER" id="PTHR33337:SF40">
    <property type="entry name" value="CENP-V_GFA DOMAIN-CONTAINING PROTEIN-RELATED"/>
    <property type="match status" value="1"/>
</dbReference>
<evidence type="ECO:0000256" key="1">
    <source>
        <dbReference type="ARBA" id="ARBA00005495"/>
    </source>
</evidence>
<sequence>MTMGIILQGGCLCRAIRYQATDMPFDADHCHCNQCRKSAGAIVMSWMDFNTDQVMWLQGQVTEYASSAHIRRGFCQQCGTTLTYRHVDYPHYCTLSIASLDDPNKVQPTYHIYTNEQVSWLTIDDTCQRFNSNKTSV</sequence>
<protein>
    <submittedName>
        <fullName evidence="6">Aldehyde-activating protein</fullName>
    </submittedName>
</protein>
<feature type="domain" description="CENP-V/GFA" evidence="5">
    <location>
        <begin position="7"/>
        <end position="111"/>
    </location>
</feature>
<keyword evidence="3" id="KW-0862">Zinc</keyword>
<evidence type="ECO:0000256" key="2">
    <source>
        <dbReference type="ARBA" id="ARBA00022723"/>
    </source>
</evidence>